<organism evidence="2 3">
    <name type="scientific">Nocardioides daeguensis</name>
    <dbReference type="NCBI Taxonomy" id="908359"/>
    <lineage>
        <taxon>Bacteria</taxon>
        <taxon>Bacillati</taxon>
        <taxon>Actinomycetota</taxon>
        <taxon>Actinomycetes</taxon>
        <taxon>Propionibacteriales</taxon>
        <taxon>Nocardioidaceae</taxon>
        <taxon>Nocardioides</taxon>
    </lineage>
</organism>
<feature type="chain" id="PRO_5045355644" description="Alpha-amylase" evidence="1">
    <location>
        <begin position="40"/>
        <end position="1404"/>
    </location>
</feature>
<keyword evidence="1" id="KW-0732">Signal</keyword>
<comment type="caution">
    <text evidence="2">The sequence shown here is derived from an EMBL/GenBank/DDBJ whole genome shotgun (WGS) entry which is preliminary data.</text>
</comment>
<evidence type="ECO:0008006" key="4">
    <source>
        <dbReference type="Google" id="ProtNLM"/>
    </source>
</evidence>
<dbReference type="Proteomes" id="UP001500301">
    <property type="component" value="Unassembled WGS sequence"/>
</dbReference>
<evidence type="ECO:0000313" key="2">
    <source>
        <dbReference type="EMBL" id="GAA3552460.1"/>
    </source>
</evidence>
<keyword evidence="3" id="KW-1185">Reference proteome</keyword>
<proteinExistence type="predicted"/>
<feature type="signal peptide" evidence="1">
    <location>
        <begin position="1"/>
        <end position="39"/>
    </location>
</feature>
<protein>
    <recommendedName>
        <fullName evidence="4">Alpha-amylase</fullName>
    </recommendedName>
</protein>
<accession>A0ABP6WNX8</accession>
<gene>
    <name evidence="2" type="ORF">GCM10022263_44010</name>
</gene>
<sequence>MRTHARGPVVRLLTAVLTTALALVGLVALTTATAPVAQAATTGISGKVTAAGAGTPLAGMTVVLYCNEDGDWYWCQDTTSGTGGAYAFDTLPASLGGSYHVGAFSDDNRYAATFVGGTDEVNATGIEPPATDVDLAMQPNAAITGKATQGLLATGVAGVDVCLYQQFADEDWSGWYCVNETTTAANGSYTLWAEPGTYRVGFSTADNHLREVYYANAASVENATDLVVGASGRSQVNAKLVPNAKVTGKVSVTDSATGIGGAQVTAYQLVQDGADSSWEPGHAATADGTGSYELYLAPGAYRIGFEGPCSADGECSQEYRAEFWDDKATVEAANDVTVGNSGAVGNVNAALTRNPRVTGTVTEQDGGAPIAGARVRALQQVTEVYDGETFTYWDQVASASADATGAYALPAPPGTYRLSFDEGCAEWPCADIFQTEYWQEAATLETGKDVTLGGTLTLPGRNGTLAKNGKITGTVTAEDGGAPIADVQVVVFDEETEDGETYWSPVGFATTDETGKYTLHAAPGSHRVGFFELCSGADCRYLPEFYDDAATPDAGTAVAVAGPDTTTPDIDAALAEGSLITGTLTDNADVPVADASVSVYAEDGGDWTPVDGTWSDEDGSYAVLVPDGSFRVGFSSWDGAFTDEYYDDSLTLAGADTVVVAGADQTHIDAELGLTLVNAEAPTIPDADPKVGETITADTGTWSATPDAFTYRWFQSGTTDPIGTDQDLVVPAGALGKQLTLEVTATKAGYADGVATSLPSAAVAQGVLTSTAKPTVSGAVAVGSTVTALEGTWSATPDAYTYEWFQAGTATPIGTSRTLVVPAGAVGKTLSVKVTATKAGHTSGVATSDPTAAVTPAGLANTVKPTISGDLVVGGTVSAVEGTWSDTPDSYTYRWFQAGTAEPIGTGEQLEIPTSAWGKTLTVEVTAVKLGHHDSTATSDPSAAVDAGSFATPPTPAITGEAKVGATLTAVEGAWSPTPGTYAYQWYQAGTTEPIGTTKNLVVPVGALGKKLTVKVTGVKVGYQVASATSEPTAAVAPGDLANTAAPSITGEVKVAKTVTAGNGTWSVTPDSYTYRWFQAGTATPIGTGKELVVPAGAAGKLLTVEVTAKAAGYEDGVAGSAPSGAVALGDLVNTAPPTVVGTAQVGRTVTADPGTWTPAPAPDGFTYVWFRADSDDPIGTGKELVVPAAADGKKLWVTVTASVPGYAESSADSEHTGAVIPPATQAFTVRPSLTGTARVGETVTAQDGTWTDKPDRFTYRWFQFGSTTPIGTGKTLVVPPGAVGWALVVEVTAHKAGYADRAVLTVPTAPVAAGKLKVSGTVSLAGKAKVGKRLKVVLPTVVPAGATVTVQWLVGKKPVPGATKKTLKLDTALYRGTKVRAVVAWTLPGYTTVVLKTAKVRIK</sequence>
<dbReference type="EMBL" id="BAABBB010000029">
    <property type="protein sequence ID" value="GAA3552460.1"/>
    <property type="molecule type" value="Genomic_DNA"/>
</dbReference>
<evidence type="ECO:0000256" key="1">
    <source>
        <dbReference type="SAM" id="SignalP"/>
    </source>
</evidence>
<dbReference type="RefSeq" id="WP_218233362.1">
    <property type="nucleotide sequence ID" value="NZ_BAABBB010000029.1"/>
</dbReference>
<reference evidence="3" key="1">
    <citation type="journal article" date="2019" name="Int. J. Syst. Evol. Microbiol.">
        <title>The Global Catalogue of Microorganisms (GCM) 10K type strain sequencing project: providing services to taxonomists for standard genome sequencing and annotation.</title>
        <authorList>
            <consortium name="The Broad Institute Genomics Platform"/>
            <consortium name="The Broad Institute Genome Sequencing Center for Infectious Disease"/>
            <person name="Wu L."/>
            <person name="Ma J."/>
        </authorList>
    </citation>
    <scope>NUCLEOTIDE SEQUENCE [LARGE SCALE GENOMIC DNA]</scope>
    <source>
        <strain evidence="3">JCM 17460</strain>
    </source>
</reference>
<name>A0ABP6WNX8_9ACTN</name>
<evidence type="ECO:0000313" key="3">
    <source>
        <dbReference type="Proteomes" id="UP001500301"/>
    </source>
</evidence>